<dbReference type="AlphaFoldDB" id="A0A9X2HHK7"/>
<accession>A0A9X2HHK7</accession>
<organism evidence="2 3">
    <name type="scientific">Sphingomonas tagetis</name>
    <dbReference type="NCBI Taxonomy" id="2949092"/>
    <lineage>
        <taxon>Bacteria</taxon>
        <taxon>Pseudomonadati</taxon>
        <taxon>Pseudomonadota</taxon>
        <taxon>Alphaproteobacteria</taxon>
        <taxon>Sphingomonadales</taxon>
        <taxon>Sphingomonadaceae</taxon>
        <taxon>Sphingomonas</taxon>
    </lineage>
</organism>
<comment type="caution">
    <text evidence="2">The sequence shown here is derived from an EMBL/GenBank/DDBJ whole genome shotgun (WGS) entry which is preliminary data.</text>
</comment>
<evidence type="ECO:0000256" key="1">
    <source>
        <dbReference type="SAM" id="SignalP"/>
    </source>
</evidence>
<protein>
    <recommendedName>
        <fullName evidence="4">Secreted protein</fullName>
    </recommendedName>
</protein>
<keyword evidence="1" id="KW-0732">Signal</keyword>
<feature type="signal peptide" evidence="1">
    <location>
        <begin position="1"/>
        <end position="19"/>
    </location>
</feature>
<evidence type="ECO:0008006" key="4">
    <source>
        <dbReference type="Google" id="ProtNLM"/>
    </source>
</evidence>
<keyword evidence="3" id="KW-1185">Reference proteome</keyword>
<feature type="chain" id="PRO_5040794658" description="Secreted protein" evidence="1">
    <location>
        <begin position="20"/>
        <end position="129"/>
    </location>
</feature>
<gene>
    <name evidence="2" type="ORF">M9978_11075</name>
</gene>
<sequence length="129" mass="13551">MLLVSMIAIRMTAPVTGFAAPHQTGMACAAEKKKWCARQRSEIVADFSSAGLPSATSASARTRLFCAISSAVRSWQHPALGRTGALALGADDLGCRRESHQITDIGGFATVLEPAVEAHLAAEQRLASD</sequence>
<reference evidence="2" key="1">
    <citation type="submission" date="2022-05" db="EMBL/GenBank/DDBJ databases">
        <title>Sphingomonas sp. strain MG17 Genome sequencing and assembly.</title>
        <authorList>
            <person name="Kim I."/>
        </authorList>
    </citation>
    <scope>NUCLEOTIDE SEQUENCE</scope>
    <source>
        <strain evidence="2">MG17</strain>
    </source>
</reference>
<dbReference type="Proteomes" id="UP001139451">
    <property type="component" value="Unassembled WGS sequence"/>
</dbReference>
<evidence type="ECO:0000313" key="3">
    <source>
        <dbReference type="Proteomes" id="UP001139451"/>
    </source>
</evidence>
<name>A0A9X2HHK7_9SPHN</name>
<evidence type="ECO:0000313" key="2">
    <source>
        <dbReference type="EMBL" id="MCP3730973.1"/>
    </source>
</evidence>
<proteinExistence type="predicted"/>
<dbReference type="EMBL" id="JAMLDX010000007">
    <property type="protein sequence ID" value="MCP3730973.1"/>
    <property type="molecule type" value="Genomic_DNA"/>
</dbReference>